<dbReference type="CDD" id="cd03801">
    <property type="entry name" value="GT4_PimA-like"/>
    <property type="match status" value="1"/>
</dbReference>
<dbReference type="Gene3D" id="3.40.50.2000">
    <property type="entry name" value="Glycogen Phosphorylase B"/>
    <property type="match status" value="2"/>
</dbReference>
<dbReference type="Pfam" id="PF00534">
    <property type="entry name" value="Glycos_transf_1"/>
    <property type="match status" value="1"/>
</dbReference>
<dbReference type="InterPro" id="IPR001296">
    <property type="entry name" value="Glyco_trans_1"/>
</dbReference>
<keyword evidence="3" id="KW-1185">Reference proteome</keyword>
<dbReference type="GO" id="GO:0016757">
    <property type="term" value="F:glycosyltransferase activity"/>
    <property type="evidence" value="ECO:0007669"/>
    <property type="project" value="InterPro"/>
</dbReference>
<sequence length="383" mass="43687">MKKVAFVTPGAFPVPSSMGGSVERVVEKFVPKLQPHVAVTIYGRLGRGLRARDHLEGAPIERYNATNKRRYFDIVCKRLQLLKPHTIQIENRPRWVPRLKKLMPHCQIWLNLHSTTFISAPYLKRRDRLRCLMAADRIIVNSAFLRSYIVGMFPRLASIVSVNHLGVDVEQFAEKGSTEWKAIREKVRTAKKWGQRPIVMFVGRLIPQKGVHHLLASLRHLIVHHPNVLVIIVGSALYGSHRTTPYVRKLHRLAGRWRKHVHFQPYIPHHEVAHWLAMADIAVVPSIGKEAFGLVNVEAMAAGLPVIATNTGGIREVVSDGETGYLVSKQRSRIVSELSSRISELLSNSELREQMGRKGRQRVLDHFTWNQTAQRWLKLHGEQ</sequence>
<protein>
    <submittedName>
        <fullName evidence="2">Glycosyltransferase family 4 protein</fullName>
    </submittedName>
</protein>
<feature type="domain" description="Glycosyl transferase family 1" evidence="1">
    <location>
        <begin position="190"/>
        <end position="362"/>
    </location>
</feature>
<evidence type="ECO:0000313" key="3">
    <source>
        <dbReference type="Proteomes" id="UP001178662"/>
    </source>
</evidence>
<evidence type="ECO:0000313" key="2">
    <source>
        <dbReference type="EMBL" id="WEK53355.1"/>
    </source>
</evidence>
<dbReference type="SUPFAM" id="SSF53756">
    <property type="entry name" value="UDP-Glycosyltransferase/glycogen phosphorylase"/>
    <property type="match status" value="1"/>
</dbReference>
<gene>
    <name evidence="2" type="ORF">P0Y55_12255</name>
</gene>
<evidence type="ECO:0000259" key="1">
    <source>
        <dbReference type="Pfam" id="PF00534"/>
    </source>
</evidence>
<reference evidence="2" key="1">
    <citation type="submission" date="2023-03" db="EMBL/GenBank/DDBJ databases">
        <title>Andean soil-derived lignocellulolytic bacterial consortium as a source of novel taxa and putative plastic-active enzymes.</title>
        <authorList>
            <person name="Diaz-Garcia L."/>
            <person name="Chuvochina M."/>
            <person name="Feuerriegel G."/>
            <person name="Bunk B."/>
            <person name="Sproer C."/>
            <person name="Streit W.R."/>
            <person name="Rodriguez L.M."/>
            <person name="Overmann J."/>
            <person name="Jimenez D.J."/>
        </authorList>
    </citation>
    <scope>NUCLEOTIDE SEQUENCE</scope>
    <source>
        <strain evidence="2">MAG 2441</strain>
    </source>
</reference>
<dbReference type="EMBL" id="CP119317">
    <property type="protein sequence ID" value="WEK53355.1"/>
    <property type="molecule type" value="Genomic_DNA"/>
</dbReference>
<organism evidence="2 3">
    <name type="scientific">Candidatus Cohnella colombiensis</name>
    <dbReference type="NCBI Taxonomy" id="3121368"/>
    <lineage>
        <taxon>Bacteria</taxon>
        <taxon>Bacillati</taxon>
        <taxon>Bacillota</taxon>
        <taxon>Bacilli</taxon>
        <taxon>Bacillales</taxon>
        <taxon>Paenibacillaceae</taxon>
        <taxon>Cohnella</taxon>
    </lineage>
</organism>
<name>A0AA95ETX7_9BACL</name>
<proteinExistence type="predicted"/>
<dbReference type="PANTHER" id="PTHR12526">
    <property type="entry name" value="GLYCOSYLTRANSFERASE"/>
    <property type="match status" value="1"/>
</dbReference>
<dbReference type="AlphaFoldDB" id="A0AA95ETX7"/>
<accession>A0AA95ETX7</accession>
<dbReference type="Proteomes" id="UP001178662">
    <property type="component" value="Chromosome"/>
</dbReference>